<dbReference type="EMBL" id="PYLQ01000016">
    <property type="protein sequence ID" value="PST39698.1"/>
    <property type="molecule type" value="Genomic_DNA"/>
</dbReference>
<dbReference type="Gene3D" id="3.40.190.10">
    <property type="entry name" value="Periplasmic binding protein-like II"/>
    <property type="match status" value="1"/>
</dbReference>
<proteinExistence type="predicted"/>
<evidence type="ECO:0000313" key="2">
    <source>
        <dbReference type="Proteomes" id="UP000240974"/>
    </source>
</evidence>
<gene>
    <name evidence="1" type="ORF">C7U54_10380</name>
</gene>
<name>A0A2T3FWN6_9FIRM</name>
<dbReference type="AlphaFoldDB" id="A0A2T3FWN6"/>
<reference evidence="1 2" key="1">
    <citation type="journal article" date="2019" name="Int. J. Syst. Evol. Microbiol.">
        <title>Faecalibacillus intestinalis gen. nov., sp. nov. and Faecalibacillus faecis sp. nov., isolated from human faeces.</title>
        <authorList>
            <person name="Seo B."/>
            <person name="Jeon K."/>
            <person name="Baek I."/>
            <person name="Lee Y.M."/>
            <person name="Baek K."/>
            <person name="Ko G."/>
        </authorList>
    </citation>
    <scope>NUCLEOTIDE SEQUENCE [LARGE SCALE GENOMIC DNA]</scope>
    <source>
        <strain evidence="1 2">SNUG30099</strain>
    </source>
</reference>
<protein>
    <recommendedName>
        <fullName evidence="3">LysR substrate-binding domain-containing protein</fullName>
    </recommendedName>
</protein>
<keyword evidence="2" id="KW-1185">Reference proteome</keyword>
<dbReference type="Proteomes" id="UP000240974">
    <property type="component" value="Unassembled WGS sequence"/>
</dbReference>
<evidence type="ECO:0008006" key="3">
    <source>
        <dbReference type="Google" id="ProtNLM"/>
    </source>
</evidence>
<dbReference type="RefSeq" id="WP_107030257.1">
    <property type="nucleotide sequence ID" value="NZ_PYLQ01000016.1"/>
</dbReference>
<organism evidence="1 2">
    <name type="scientific">Faecalibacillus intestinalis</name>
    <dbReference type="NCBI Taxonomy" id="1982626"/>
    <lineage>
        <taxon>Bacteria</taxon>
        <taxon>Bacillati</taxon>
        <taxon>Bacillota</taxon>
        <taxon>Erysipelotrichia</taxon>
        <taxon>Erysipelotrichales</taxon>
        <taxon>Coprobacillaceae</taxon>
        <taxon>Faecalibacillus</taxon>
    </lineage>
</organism>
<evidence type="ECO:0000313" key="1">
    <source>
        <dbReference type="EMBL" id="PST39698.1"/>
    </source>
</evidence>
<sequence>MSSVVPYEDDHVHIMEVFQSIGTKFDFLIGSFNSKQIDIFTSYKILGFYNLCVAVPKTHSLAKKKRLEITDLYHERLLCVSGGDCLNIDDFRKDVQTLYPQIILEDVGYFYDLDTFNRCEEQGCLLLTLDVWNHIHPSLITLPVSWHYQMPYGLLYQKNPSKQVKACLKEIEKYYKDR</sequence>
<accession>A0A2T3FWN6</accession>
<comment type="caution">
    <text evidence="1">The sequence shown here is derived from an EMBL/GenBank/DDBJ whole genome shotgun (WGS) entry which is preliminary data.</text>
</comment>